<organism evidence="3 4">
    <name type="scientific">Lecanosticta acicola</name>
    <dbReference type="NCBI Taxonomy" id="111012"/>
    <lineage>
        <taxon>Eukaryota</taxon>
        <taxon>Fungi</taxon>
        <taxon>Dikarya</taxon>
        <taxon>Ascomycota</taxon>
        <taxon>Pezizomycotina</taxon>
        <taxon>Dothideomycetes</taxon>
        <taxon>Dothideomycetidae</taxon>
        <taxon>Mycosphaerellales</taxon>
        <taxon>Mycosphaerellaceae</taxon>
        <taxon>Lecanosticta</taxon>
    </lineage>
</organism>
<keyword evidence="2" id="KW-1133">Transmembrane helix</keyword>
<dbReference type="EMBL" id="CAVMBE010000010">
    <property type="protein sequence ID" value="CAK3898386.1"/>
    <property type="molecule type" value="Genomic_DNA"/>
</dbReference>
<sequence>MPKPVAPVLRPLESHSHSAFIESEVTKSSIMSTNKIRTYVLTGSVAAITATGAWYGAGLKTRQEFKQEQQTIREYPITEKIESLEATKRKLLQQRAELQGKIDKLTSKTTNVDEQATAKTSLPRGR</sequence>
<dbReference type="Proteomes" id="UP001296104">
    <property type="component" value="Unassembled WGS sequence"/>
</dbReference>
<evidence type="ECO:0000256" key="1">
    <source>
        <dbReference type="SAM" id="Coils"/>
    </source>
</evidence>
<reference evidence="3" key="1">
    <citation type="submission" date="2023-11" db="EMBL/GenBank/DDBJ databases">
        <authorList>
            <person name="Alioto T."/>
            <person name="Alioto T."/>
            <person name="Gomez Garrido J."/>
        </authorList>
    </citation>
    <scope>NUCLEOTIDE SEQUENCE</scope>
</reference>
<keyword evidence="2" id="KW-0472">Membrane</keyword>
<evidence type="ECO:0000313" key="4">
    <source>
        <dbReference type="Proteomes" id="UP001296104"/>
    </source>
</evidence>
<evidence type="ECO:0000313" key="3">
    <source>
        <dbReference type="EMBL" id="CAK3898386.1"/>
    </source>
</evidence>
<feature type="transmembrane region" description="Helical" evidence="2">
    <location>
        <begin position="36"/>
        <end position="57"/>
    </location>
</feature>
<feature type="coiled-coil region" evidence="1">
    <location>
        <begin position="81"/>
        <end position="108"/>
    </location>
</feature>
<gene>
    <name evidence="3" type="ORF">LECACI_7A002418</name>
</gene>
<proteinExistence type="predicted"/>
<keyword evidence="2" id="KW-0812">Transmembrane</keyword>
<protein>
    <submittedName>
        <fullName evidence="3">Uncharacterized protein</fullName>
    </submittedName>
</protein>
<name>A0AAI8YUV1_9PEZI</name>
<keyword evidence="4" id="KW-1185">Reference proteome</keyword>
<dbReference type="AlphaFoldDB" id="A0AAI8YUV1"/>
<evidence type="ECO:0000256" key="2">
    <source>
        <dbReference type="SAM" id="Phobius"/>
    </source>
</evidence>
<comment type="caution">
    <text evidence="3">The sequence shown here is derived from an EMBL/GenBank/DDBJ whole genome shotgun (WGS) entry which is preliminary data.</text>
</comment>
<accession>A0AAI8YUV1</accession>
<keyword evidence="1" id="KW-0175">Coiled coil</keyword>